<keyword evidence="4" id="KW-0560">Oxidoreductase</keyword>
<evidence type="ECO:0000313" key="8">
    <source>
        <dbReference type="EMBL" id="KAG2956369.1"/>
    </source>
</evidence>
<sequence length="410" mass="46242">MNCDVKGSGNSPSIAVAAVFASSVRNNSLLVALTGISFKRALFYHKLFAFVTIILTALHGLAYISTRNNLNIEDNPKVMSGMAAFIAMVVLYLLSLEWIHRRFHEFFVRTHWVLFIVILVAAVIHGGVFALVGILPWEIDLVYRLAYRSRIYSNGTLCGRKPRSLAYDLNTRTPTKTSKKYGVAARDQLEIFQLAHDITCIRFPRVRLDTGEEFKYKAGQYAFLCVPTLSSLEWHPFSFSSSPHEDYATFHIKAVGDWTMKLLQAAPEDRNEGKAPFEGLIDGPYGNLSIDIEDSATYSHFVFFAEDMGVTSVYRELATHDSECLGAAFRNLDAGRWINNTRDPYLPDMLLCPTTLNVSAETFFTEIYVARGLIGLQAPLDRQLIKCLRFHCRPDVDQILREMGQQATKQ</sequence>
<dbReference type="VEuPathDB" id="FungiDB:PC110_g8488"/>
<dbReference type="PANTHER" id="PTHR11972">
    <property type="entry name" value="NADPH OXIDASE"/>
    <property type="match status" value="1"/>
</dbReference>
<reference evidence="8" key="1">
    <citation type="submission" date="2018-10" db="EMBL/GenBank/DDBJ databases">
        <title>Effector identification in a new, highly contiguous assembly of the strawberry crown rot pathogen Phytophthora cactorum.</title>
        <authorList>
            <person name="Armitage A.D."/>
            <person name="Nellist C.F."/>
            <person name="Bates H."/>
            <person name="Vickerstaff R.J."/>
            <person name="Harrison R.J."/>
        </authorList>
    </citation>
    <scope>NUCLEOTIDE SEQUENCE</scope>
    <source>
        <strain evidence="8">P415</strain>
    </source>
</reference>
<feature type="domain" description="FAD-binding FR-type" evidence="7">
    <location>
        <begin position="176"/>
        <end position="291"/>
    </location>
</feature>
<proteinExistence type="predicted"/>
<dbReference type="CDD" id="cd06186">
    <property type="entry name" value="NOX_Duox_like_FAD_NADP"/>
    <property type="match status" value="1"/>
</dbReference>
<evidence type="ECO:0000256" key="5">
    <source>
        <dbReference type="ARBA" id="ARBA00023136"/>
    </source>
</evidence>
<keyword evidence="5 6" id="KW-0472">Membrane</keyword>
<evidence type="ECO:0000256" key="6">
    <source>
        <dbReference type="SAM" id="Phobius"/>
    </source>
</evidence>
<evidence type="ECO:0000313" key="9">
    <source>
        <dbReference type="Proteomes" id="UP000697107"/>
    </source>
</evidence>
<dbReference type="InterPro" id="IPR017927">
    <property type="entry name" value="FAD-bd_FR_type"/>
</dbReference>
<evidence type="ECO:0000256" key="3">
    <source>
        <dbReference type="ARBA" id="ARBA00022989"/>
    </source>
</evidence>
<feature type="non-terminal residue" evidence="8">
    <location>
        <position position="1"/>
    </location>
</feature>
<organism evidence="8 9">
    <name type="scientific">Phytophthora cactorum</name>
    <dbReference type="NCBI Taxonomy" id="29920"/>
    <lineage>
        <taxon>Eukaryota</taxon>
        <taxon>Sar</taxon>
        <taxon>Stramenopiles</taxon>
        <taxon>Oomycota</taxon>
        <taxon>Peronosporomycetes</taxon>
        <taxon>Peronosporales</taxon>
        <taxon>Peronosporaceae</taxon>
        <taxon>Phytophthora</taxon>
    </lineage>
</organism>
<evidence type="ECO:0000256" key="1">
    <source>
        <dbReference type="ARBA" id="ARBA00004141"/>
    </source>
</evidence>
<dbReference type="AlphaFoldDB" id="A0A8T1EWU7"/>
<dbReference type="Pfam" id="PF08022">
    <property type="entry name" value="FAD_binding_8"/>
    <property type="match status" value="1"/>
</dbReference>
<dbReference type="PANTHER" id="PTHR11972:SF55">
    <property type="entry name" value="FERRIC REDUCTASE"/>
    <property type="match status" value="1"/>
</dbReference>
<dbReference type="GO" id="GO:0005886">
    <property type="term" value="C:plasma membrane"/>
    <property type="evidence" value="ECO:0007669"/>
    <property type="project" value="TreeGrafter"/>
</dbReference>
<keyword evidence="2 6" id="KW-0812">Transmembrane</keyword>
<name>A0A8T1EWU7_9STRA</name>
<evidence type="ECO:0000256" key="2">
    <source>
        <dbReference type="ARBA" id="ARBA00022692"/>
    </source>
</evidence>
<dbReference type="InterPro" id="IPR050369">
    <property type="entry name" value="RBOH/FRE"/>
</dbReference>
<dbReference type="InterPro" id="IPR013130">
    <property type="entry name" value="Fe3_Rdtase_TM_dom"/>
</dbReference>
<dbReference type="GO" id="GO:0016491">
    <property type="term" value="F:oxidoreductase activity"/>
    <property type="evidence" value="ECO:0007669"/>
    <property type="project" value="UniProtKB-KW"/>
</dbReference>
<dbReference type="InterPro" id="IPR017938">
    <property type="entry name" value="Riboflavin_synthase-like_b-brl"/>
</dbReference>
<protein>
    <recommendedName>
        <fullName evidence="7">FAD-binding FR-type domain-containing protein</fullName>
    </recommendedName>
</protein>
<keyword evidence="3 6" id="KW-1133">Transmembrane helix</keyword>
<evidence type="ECO:0000256" key="4">
    <source>
        <dbReference type="ARBA" id="ARBA00023002"/>
    </source>
</evidence>
<comment type="caution">
    <text evidence="8">The sequence shown here is derived from an EMBL/GenBank/DDBJ whole genome shotgun (WGS) entry which is preliminary data.</text>
</comment>
<evidence type="ECO:0000259" key="7">
    <source>
        <dbReference type="PROSITE" id="PS51384"/>
    </source>
</evidence>
<dbReference type="SUPFAM" id="SSF63380">
    <property type="entry name" value="Riboflavin synthase domain-like"/>
    <property type="match status" value="1"/>
</dbReference>
<feature type="transmembrane region" description="Helical" evidence="6">
    <location>
        <begin position="78"/>
        <end position="100"/>
    </location>
</feature>
<dbReference type="Proteomes" id="UP000697107">
    <property type="component" value="Unassembled WGS sequence"/>
</dbReference>
<gene>
    <name evidence="8" type="ORF">PC118_g24493</name>
</gene>
<dbReference type="Pfam" id="PF01794">
    <property type="entry name" value="Ferric_reduct"/>
    <property type="match status" value="1"/>
</dbReference>
<feature type="transmembrane region" description="Helical" evidence="6">
    <location>
        <begin position="47"/>
        <end position="66"/>
    </location>
</feature>
<feature type="transmembrane region" description="Helical" evidence="6">
    <location>
        <begin position="112"/>
        <end position="137"/>
    </location>
</feature>
<dbReference type="Gene3D" id="2.40.30.10">
    <property type="entry name" value="Translation factors"/>
    <property type="match status" value="1"/>
</dbReference>
<comment type="subcellular location">
    <subcellularLocation>
        <location evidence="1">Membrane</location>
        <topology evidence="1">Multi-pass membrane protein</topology>
    </subcellularLocation>
</comment>
<accession>A0A8T1EWU7</accession>
<dbReference type="PROSITE" id="PS51384">
    <property type="entry name" value="FAD_FR"/>
    <property type="match status" value="1"/>
</dbReference>
<dbReference type="InterPro" id="IPR013112">
    <property type="entry name" value="FAD-bd_8"/>
</dbReference>
<dbReference type="EMBL" id="RCML01003091">
    <property type="protein sequence ID" value="KAG2956369.1"/>
    <property type="molecule type" value="Genomic_DNA"/>
</dbReference>